<sequence length="200" mass="22544">MSTKLRRISCMATYLPQPSGSLDRLRQTGFYISVLLIVASLYVARHVSLLVAAGFVLSAVGIAVRSFPFEVFRTTERTIYLYNRAETPIRFTLKTSAEDDDAKRSGDAYELSPENRMIVTDQFEIDRRYTVSIIINGRELKADVTPAKSAERGGSREPYVAFDRDTVQSGWHYPADSQFTGRTVVQSPSGNTRSTLYHDW</sequence>
<keyword evidence="1" id="KW-0472">Membrane</keyword>
<keyword evidence="1" id="KW-0812">Transmembrane</keyword>
<dbReference type="KEGG" id="hda:BB347_05590"/>
<protein>
    <submittedName>
        <fullName evidence="2">Uncharacterized protein</fullName>
    </submittedName>
</protein>
<dbReference type="EMBL" id="CP019327">
    <property type="protein sequence ID" value="APX96135.1"/>
    <property type="molecule type" value="Genomic_DNA"/>
</dbReference>
<evidence type="ECO:0000256" key="1">
    <source>
        <dbReference type="SAM" id="Phobius"/>
    </source>
</evidence>
<accession>A0A1P8RC36</accession>
<dbReference type="AlphaFoldDB" id="A0A1P8RC36"/>
<proteinExistence type="predicted"/>
<organism evidence="2 3">
    <name type="scientific">Natronorubrum daqingense</name>
    <dbReference type="NCBI Taxonomy" id="588898"/>
    <lineage>
        <taxon>Archaea</taxon>
        <taxon>Methanobacteriati</taxon>
        <taxon>Methanobacteriota</taxon>
        <taxon>Stenosarchaea group</taxon>
        <taxon>Halobacteria</taxon>
        <taxon>Halobacteriales</taxon>
        <taxon>Natrialbaceae</taxon>
        <taxon>Natronorubrum</taxon>
    </lineage>
</organism>
<name>A0A1P8RC36_9EURY</name>
<keyword evidence="1" id="KW-1133">Transmembrane helix</keyword>
<feature type="transmembrane region" description="Helical" evidence="1">
    <location>
        <begin position="50"/>
        <end position="67"/>
    </location>
</feature>
<dbReference type="Proteomes" id="UP000187321">
    <property type="component" value="Chromosome"/>
</dbReference>
<evidence type="ECO:0000313" key="3">
    <source>
        <dbReference type="Proteomes" id="UP000187321"/>
    </source>
</evidence>
<gene>
    <name evidence="2" type="ORF">BB347_05590</name>
</gene>
<evidence type="ECO:0000313" key="2">
    <source>
        <dbReference type="EMBL" id="APX96135.1"/>
    </source>
</evidence>
<reference evidence="2 3" key="1">
    <citation type="submission" date="2017-01" db="EMBL/GenBank/DDBJ databases">
        <title>Complete genome sequence of Haloterrigena daqingensis type strain (JX313T).</title>
        <authorList>
            <person name="Shuang W."/>
        </authorList>
    </citation>
    <scope>NUCLEOTIDE SEQUENCE [LARGE SCALE GENOMIC DNA]</scope>
    <source>
        <strain evidence="2 3">JX313</strain>
    </source>
</reference>